<dbReference type="InterPro" id="IPR010352">
    <property type="entry name" value="DUF945"/>
</dbReference>
<dbReference type="AlphaFoldDB" id="A0A6S6TNN7"/>
<reference evidence="1" key="1">
    <citation type="submission" date="2020-01" db="EMBL/GenBank/DDBJ databases">
        <authorList>
            <person name="Meier V. D."/>
            <person name="Meier V D."/>
        </authorList>
    </citation>
    <scope>NUCLEOTIDE SEQUENCE</scope>
    <source>
        <strain evidence="1">HLG_WM_MAG_06</strain>
    </source>
</reference>
<protein>
    <recommendedName>
        <fullName evidence="2">DUF945 domain-containing protein</fullName>
    </recommendedName>
</protein>
<organism evidence="1">
    <name type="scientific">uncultured Sulfurovum sp</name>
    <dbReference type="NCBI Taxonomy" id="269237"/>
    <lineage>
        <taxon>Bacteria</taxon>
        <taxon>Pseudomonadati</taxon>
        <taxon>Campylobacterota</taxon>
        <taxon>Epsilonproteobacteria</taxon>
        <taxon>Campylobacterales</taxon>
        <taxon>Sulfurovaceae</taxon>
        <taxon>Sulfurovum</taxon>
        <taxon>environmental samples</taxon>
    </lineage>
</organism>
<gene>
    <name evidence="1" type="ORF">HELGO_WM1222</name>
</gene>
<evidence type="ECO:0008006" key="2">
    <source>
        <dbReference type="Google" id="ProtNLM"/>
    </source>
</evidence>
<dbReference type="Pfam" id="PF06097">
    <property type="entry name" value="DUF945"/>
    <property type="match status" value="1"/>
</dbReference>
<accession>A0A6S6TNN7</accession>
<evidence type="ECO:0000313" key="1">
    <source>
        <dbReference type="EMBL" id="CAA6816499.1"/>
    </source>
</evidence>
<name>A0A6S6TNN7_9BACT</name>
<dbReference type="EMBL" id="CACVAP010000086">
    <property type="protein sequence ID" value="CAA6816499.1"/>
    <property type="molecule type" value="Genomic_DNA"/>
</dbReference>
<proteinExistence type="predicted"/>
<sequence length="489" mass="54950">MSATKKIVGSLVAATALWLGGTAYVSSNTEGYLKNYVDKTNSLYTQNGMKLIIEKFDKGFFSSDAKLKIDFVEPTLRQVVAETLKLPIDINYTIENGPLFFKNGLGMGMSRIDNNMKVSDYLVDKEAFLKMFNDDVLLESSTTIDFFKNASFSAISNKIVANVDEDKMYITPLKMNGDFNVKTFQGKVQMLVDSVTSENEIAGINAKNIVLDADITKFFDNGFYLGDFAFDVGSLSIKSKNLPFVLDEAIIHMDMNINENEDKTIDMQFKVDADTGKSKLPEDYSSLKKVELAYALNGTKLEGLLAFQDFSKRLQTRQQELMLKLTSPKTGEMDMKALQEFENFEKDMQGDMMLMLAGLLKKDSSNLAVEMKMLDKKDKESTLNMKFAYVGDEALPTTAKELEEKFTKDFLNLLAVDINIGLDKEYIANLPERFKQELSGQLQVGAMFGVVKDNNTSYNLDVNYKPKVLTVNGQDRTEMLQMLELGLPQ</sequence>